<keyword evidence="3" id="KW-1185">Reference proteome</keyword>
<feature type="compositionally biased region" description="Basic and acidic residues" evidence="1">
    <location>
        <begin position="146"/>
        <end position="163"/>
    </location>
</feature>
<feature type="region of interest" description="Disordered" evidence="1">
    <location>
        <begin position="145"/>
        <end position="178"/>
    </location>
</feature>
<dbReference type="EMBL" id="JARBJD010000165">
    <property type="protein sequence ID" value="KAK2948997.1"/>
    <property type="molecule type" value="Genomic_DNA"/>
</dbReference>
<sequence>MSDKRDQKDGIHEHEAITQVSRDQTIPVELIGWKRRQRMCPQIMDDPTRRNPNKGEVFFESTIAEGIAESIPQTRQQGQDTPRVDEVLYEEQDSRVKKRVGDASCWNFAWSERSVGRKNLSLGSKRSVEGCESWAFHSPLLSLPMDHSKQSAESTGRLDRLETDTQPSHSPLASIVDEELSRNDGNRREYSERHRFCRKVFGGREASIGGLIVSYFVSSFCFSLRRGE</sequence>
<feature type="compositionally biased region" description="Basic and acidic residues" evidence="1">
    <location>
        <begin position="1"/>
        <end position="16"/>
    </location>
</feature>
<evidence type="ECO:0000313" key="2">
    <source>
        <dbReference type="EMBL" id="KAK2948997.1"/>
    </source>
</evidence>
<dbReference type="Proteomes" id="UP001281761">
    <property type="component" value="Unassembled WGS sequence"/>
</dbReference>
<name>A0ABQ9X8V4_9EUKA</name>
<accession>A0ABQ9X8V4</accession>
<comment type="caution">
    <text evidence="2">The sequence shown here is derived from an EMBL/GenBank/DDBJ whole genome shotgun (WGS) entry which is preliminary data.</text>
</comment>
<protein>
    <submittedName>
        <fullName evidence="2">Uncharacterized protein</fullName>
    </submittedName>
</protein>
<evidence type="ECO:0000313" key="3">
    <source>
        <dbReference type="Proteomes" id="UP001281761"/>
    </source>
</evidence>
<gene>
    <name evidence="2" type="ORF">BLNAU_16103</name>
</gene>
<reference evidence="2 3" key="1">
    <citation type="journal article" date="2022" name="bioRxiv">
        <title>Genomics of Preaxostyla Flagellates Illuminates Evolutionary Transitions and the Path Towards Mitochondrial Loss.</title>
        <authorList>
            <person name="Novak L.V.F."/>
            <person name="Treitli S.C."/>
            <person name="Pyrih J."/>
            <person name="Halakuc P."/>
            <person name="Pipaliya S.V."/>
            <person name="Vacek V."/>
            <person name="Brzon O."/>
            <person name="Soukal P."/>
            <person name="Eme L."/>
            <person name="Dacks J.B."/>
            <person name="Karnkowska A."/>
            <person name="Elias M."/>
            <person name="Hampl V."/>
        </authorList>
    </citation>
    <scope>NUCLEOTIDE SEQUENCE [LARGE SCALE GENOMIC DNA]</scope>
    <source>
        <strain evidence="2">NAU3</strain>
        <tissue evidence="2">Gut</tissue>
    </source>
</reference>
<evidence type="ECO:0000256" key="1">
    <source>
        <dbReference type="SAM" id="MobiDB-lite"/>
    </source>
</evidence>
<proteinExistence type="predicted"/>
<organism evidence="2 3">
    <name type="scientific">Blattamonas nauphoetae</name>
    <dbReference type="NCBI Taxonomy" id="2049346"/>
    <lineage>
        <taxon>Eukaryota</taxon>
        <taxon>Metamonada</taxon>
        <taxon>Preaxostyla</taxon>
        <taxon>Oxymonadida</taxon>
        <taxon>Blattamonas</taxon>
    </lineage>
</organism>
<feature type="region of interest" description="Disordered" evidence="1">
    <location>
        <begin position="1"/>
        <end position="20"/>
    </location>
</feature>